<dbReference type="OrthoDB" id="1939479at2759"/>
<dbReference type="EMBL" id="KN837100">
    <property type="protein sequence ID" value="KIJ47940.1"/>
    <property type="molecule type" value="Genomic_DNA"/>
</dbReference>
<evidence type="ECO:0000256" key="3">
    <source>
        <dbReference type="ARBA" id="ARBA00022801"/>
    </source>
</evidence>
<evidence type="ECO:0000256" key="4">
    <source>
        <dbReference type="SAM" id="MobiDB-lite"/>
    </source>
</evidence>
<feature type="domain" description="Ubiquitin-like protease family profile" evidence="5">
    <location>
        <begin position="1"/>
        <end position="159"/>
    </location>
</feature>
<dbReference type="GO" id="GO:0006508">
    <property type="term" value="P:proteolysis"/>
    <property type="evidence" value="ECO:0007669"/>
    <property type="project" value="UniProtKB-KW"/>
</dbReference>
<dbReference type="InterPro" id="IPR003653">
    <property type="entry name" value="Peptidase_C48_C"/>
</dbReference>
<dbReference type="HOGENOM" id="CLU_407771_0_0_1"/>
<dbReference type="Proteomes" id="UP000054279">
    <property type="component" value="Unassembled WGS sequence"/>
</dbReference>
<evidence type="ECO:0000259" key="5">
    <source>
        <dbReference type="PROSITE" id="PS50600"/>
    </source>
</evidence>
<keyword evidence="7" id="KW-1185">Reference proteome</keyword>
<gene>
    <name evidence="6" type="ORF">M422DRAFT_248522</name>
</gene>
<protein>
    <recommendedName>
        <fullName evidence="5">Ubiquitin-like protease family profile domain-containing protein</fullName>
    </recommendedName>
</protein>
<evidence type="ECO:0000256" key="2">
    <source>
        <dbReference type="ARBA" id="ARBA00022670"/>
    </source>
</evidence>
<feature type="region of interest" description="Disordered" evidence="4">
    <location>
        <begin position="633"/>
        <end position="659"/>
    </location>
</feature>
<dbReference type="Pfam" id="PF02902">
    <property type="entry name" value="Peptidase_C48"/>
    <property type="match status" value="1"/>
</dbReference>
<organism evidence="6 7">
    <name type="scientific">Sphaerobolus stellatus (strain SS14)</name>
    <dbReference type="NCBI Taxonomy" id="990650"/>
    <lineage>
        <taxon>Eukaryota</taxon>
        <taxon>Fungi</taxon>
        <taxon>Dikarya</taxon>
        <taxon>Basidiomycota</taxon>
        <taxon>Agaricomycotina</taxon>
        <taxon>Agaricomycetes</taxon>
        <taxon>Phallomycetidae</taxon>
        <taxon>Geastrales</taxon>
        <taxon>Sphaerobolaceae</taxon>
        <taxon>Sphaerobolus</taxon>
    </lineage>
</organism>
<dbReference type="GO" id="GO:0008234">
    <property type="term" value="F:cysteine-type peptidase activity"/>
    <property type="evidence" value="ECO:0007669"/>
    <property type="project" value="InterPro"/>
</dbReference>
<comment type="similarity">
    <text evidence="1">Belongs to the peptidase C48 family.</text>
</comment>
<evidence type="ECO:0000313" key="7">
    <source>
        <dbReference type="Proteomes" id="UP000054279"/>
    </source>
</evidence>
<evidence type="ECO:0000256" key="1">
    <source>
        <dbReference type="ARBA" id="ARBA00005234"/>
    </source>
</evidence>
<dbReference type="PROSITE" id="PS50600">
    <property type="entry name" value="ULP_PROTEASE"/>
    <property type="match status" value="1"/>
</dbReference>
<dbReference type="Gene3D" id="3.40.395.10">
    <property type="entry name" value="Adenoviral Proteinase, Chain A"/>
    <property type="match status" value="1"/>
</dbReference>
<keyword evidence="2" id="KW-0645">Protease</keyword>
<dbReference type="InterPro" id="IPR038765">
    <property type="entry name" value="Papain-like_cys_pep_sf"/>
</dbReference>
<dbReference type="SUPFAM" id="SSF54001">
    <property type="entry name" value="Cysteine proteinases"/>
    <property type="match status" value="1"/>
</dbReference>
<dbReference type="AlphaFoldDB" id="A0A0C9W4R6"/>
<accession>A0A0C9W4R6</accession>
<sequence>MRHGDKETSKNPLSVFFIDSIVTQIIAACPAKDPFKPWNSIEEWECWVPETNIFEQDVIVLPWHIDNPEHWMCIGTHPKENSICLYNSLSSKLTREHKNILKWILRFLKWEHSERGLGPLSDVWNANLNADFELSEMNNPCQNNGSDCGIFTLIFAMELAHGRDPGHLGFTIAGEDVALMRQNIAICLGCYSLHFPLPPIPPTHVPPQKSISAIPPSIIGSEYMPLKPSEELSLPPPLFEVSLPPKSAPKSAHFNALPVPVLKPAQWSTNNATPSESDEDNAIFSSVGQLLSLARPSTAAQCVVDELPSLELPSSILLGLKDPMLAPSWYDPALFYTPTIRKWGLWKSDSLYYPVQIKSYDRERMMLFETGFSVSYTEIENPEFGSIPAYLIAPICWPWSLFTDNLPDDAQDPFNCFSLLIPPGFPDQKRKITLVENILFYNAPGFQHIFDDYQKIFDKQTLNSSVVTTKLKIMGIYGVVLGAVDLVMVSDWIPVVIIYHRRNFLVSELSLDVLYLEGILSEFVTGPGSGILACMATAYQLGIDAEVACRLLHDKPLVLQETDHEQAWACIDGHVSMPSPALYEDFEREHKICTVDFDIPLPVMLDGSDIKKINIKLETEVLTSISETKIKVTDRPKPRPRLLKKRSRDDKSDSEVGSLEGWKDGKWLRSGQRT</sequence>
<proteinExistence type="inferred from homology"/>
<keyword evidence="3" id="KW-0378">Hydrolase</keyword>
<dbReference type="GO" id="GO:0019783">
    <property type="term" value="F:ubiquitin-like protein peptidase activity"/>
    <property type="evidence" value="ECO:0007669"/>
    <property type="project" value="UniProtKB-ARBA"/>
</dbReference>
<name>A0A0C9W4R6_SPHS4</name>
<reference evidence="6 7" key="1">
    <citation type="submission" date="2014-06" db="EMBL/GenBank/DDBJ databases">
        <title>Evolutionary Origins and Diversification of the Mycorrhizal Mutualists.</title>
        <authorList>
            <consortium name="DOE Joint Genome Institute"/>
            <consortium name="Mycorrhizal Genomics Consortium"/>
            <person name="Kohler A."/>
            <person name="Kuo A."/>
            <person name="Nagy L.G."/>
            <person name="Floudas D."/>
            <person name="Copeland A."/>
            <person name="Barry K.W."/>
            <person name="Cichocki N."/>
            <person name="Veneault-Fourrey C."/>
            <person name="LaButti K."/>
            <person name="Lindquist E.A."/>
            <person name="Lipzen A."/>
            <person name="Lundell T."/>
            <person name="Morin E."/>
            <person name="Murat C."/>
            <person name="Riley R."/>
            <person name="Ohm R."/>
            <person name="Sun H."/>
            <person name="Tunlid A."/>
            <person name="Henrissat B."/>
            <person name="Grigoriev I.V."/>
            <person name="Hibbett D.S."/>
            <person name="Martin F."/>
        </authorList>
    </citation>
    <scope>NUCLEOTIDE SEQUENCE [LARGE SCALE GENOMIC DNA]</scope>
    <source>
        <strain evidence="6 7">SS14</strain>
    </source>
</reference>
<evidence type="ECO:0000313" key="6">
    <source>
        <dbReference type="EMBL" id="KIJ47940.1"/>
    </source>
</evidence>